<dbReference type="Proteomes" id="UP000053902">
    <property type="component" value="Unassembled WGS sequence"/>
</dbReference>
<gene>
    <name evidence="1" type="ORF">BN1079_02144</name>
</gene>
<proteinExistence type="predicted"/>
<keyword evidence="2" id="KW-1185">Reference proteome</keyword>
<dbReference type="AlphaFoldDB" id="A0A078LUE2"/>
<evidence type="ECO:0000313" key="1">
    <source>
        <dbReference type="EMBL" id="CDZ94819.1"/>
    </source>
</evidence>
<dbReference type="OrthoDB" id="6952660at2"/>
<sequence>MNRQARFSLLGKGVFAAAVVALIVGAEQPMSQPLGQLPSEPAERIRMYDAQPVGIVQTGPAANRVEPGQLRSEQRWVF</sequence>
<name>A0A078LUE2_9PSED</name>
<dbReference type="RefSeq" id="WP_037024187.1">
    <property type="nucleotide sequence ID" value="NZ_JADDOO010000001.1"/>
</dbReference>
<dbReference type="EMBL" id="CCSF01000001">
    <property type="protein sequence ID" value="CDZ94819.1"/>
    <property type="molecule type" value="Genomic_DNA"/>
</dbReference>
<protein>
    <submittedName>
        <fullName evidence="1">Uncharacterized protein</fullName>
    </submittedName>
</protein>
<evidence type="ECO:0000313" key="2">
    <source>
        <dbReference type="Proteomes" id="UP000053902"/>
    </source>
</evidence>
<reference evidence="1 2" key="1">
    <citation type="submission" date="2014-07" db="EMBL/GenBank/DDBJ databases">
        <authorList>
            <person name="Urmite Genomes Urmite Genomes"/>
        </authorList>
    </citation>
    <scope>NUCLEOTIDE SEQUENCE [LARGE SCALE GENOMIC DNA]</scope>
    <source>
        <strain evidence="1 2">20_BN</strain>
    </source>
</reference>
<dbReference type="HOGENOM" id="CLU_2619414_0_0_6"/>
<accession>A0A078LUE2</accession>
<organism evidence="1 2">
    <name type="scientific">Pseudomonas saudiphocaensis</name>
    <dbReference type="NCBI Taxonomy" id="1499686"/>
    <lineage>
        <taxon>Bacteria</taxon>
        <taxon>Pseudomonadati</taxon>
        <taxon>Pseudomonadota</taxon>
        <taxon>Gammaproteobacteria</taxon>
        <taxon>Pseudomonadales</taxon>
        <taxon>Pseudomonadaceae</taxon>
        <taxon>Pseudomonas</taxon>
    </lineage>
</organism>
<dbReference type="STRING" id="1499686.BN1079_02144"/>